<evidence type="ECO:0000259" key="4">
    <source>
        <dbReference type="Pfam" id="PF21688"/>
    </source>
</evidence>
<proteinExistence type="predicted"/>
<dbReference type="KEGG" id="gpi:GPICK_11070"/>
<evidence type="ECO:0000313" key="5">
    <source>
        <dbReference type="EMBL" id="AJE03819.1"/>
    </source>
</evidence>
<dbReference type="InterPro" id="IPR028348">
    <property type="entry name" value="FAD-binding_protein"/>
</dbReference>
<feature type="domain" description="FAD-dependent protein C-terminal" evidence="4">
    <location>
        <begin position="281"/>
        <end position="474"/>
    </location>
</feature>
<dbReference type="InterPro" id="IPR036188">
    <property type="entry name" value="FAD/NAD-bd_sf"/>
</dbReference>
<dbReference type="InterPro" id="IPR003953">
    <property type="entry name" value="FAD-dep_OxRdtase_2_FAD-bd"/>
</dbReference>
<dbReference type="OrthoDB" id="9772594at2"/>
<dbReference type="EMBL" id="CP009788">
    <property type="protein sequence ID" value="AJE03819.1"/>
    <property type="molecule type" value="Genomic_DNA"/>
</dbReference>
<evidence type="ECO:0000259" key="3">
    <source>
        <dbReference type="Pfam" id="PF00890"/>
    </source>
</evidence>
<dbReference type="Gene3D" id="3.30.70.2700">
    <property type="match status" value="1"/>
</dbReference>
<dbReference type="PANTHER" id="PTHR42842">
    <property type="entry name" value="FAD/NAD(P)-BINDING OXIDOREDUCTASE"/>
    <property type="match status" value="1"/>
</dbReference>
<dbReference type="GO" id="GO:0016491">
    <property type="term" value="F:oxidoreductase activity"/>
    <property type="evidence" value="ECO:0007669"/>
    <property type="project" value="UniProtKB-KW"/>
</dbReference>
<dbReference type="PRINTS" id="PR00420">
    <property type="entry name" value="RNGMNOXGNASE"/>
</dbReference>
<dbReference type="PIRSF" id="PIRSF038984">
    <property type="entry name" value="FAD_binding_protein"/>
    <property type="match status" value="1"/>
</dbReference>
<evidence type="ECO:0000256" key="1">
    <source>
        <dbReference type="ARBA" id="ARBA00022630"/>
    </source>
</evidence>
<keyword evidence="6" id="KW-1185">Reference proteome</keyword>
<evidence type="ECO:0000313" key="6">
    <source>
        <dbReference type="Proteomes" id="UP000057609"/>
    </source>
</evidence>
<dbReference type="InterPro" id="IPR049516">
    <property type="entry name" value="FAD-depend_C"/>
</dbReference>
<keyword evidence="2" id="KW-0560">Oxidoreductase</keyword>
<gene>
    <name evidence="5" type="ORF">GPICK_11070</name>
</gene>
<feature type="domain" description="FAD-dependent oxidoreductase 2 FAD-binding" evidence="3">
    <location>
        <begin position="98"/>
        <end position="150"/>
    </location>
</feature>
<keyword evidence="1" id="KW-0285">Flavoprotein</keyword>
<accession>A0A0B5BF98</accession>
<dbReference type="STRING" id="345632.GPICK_11070"/>
<dbReference type="Pfam" id="PF00890">
    <property type="entry name" value="FAD_binding_2"/>
    <property type="match status" value="1"/>
</dbReference>
<name>A0A0B5BF98_9BACT</name>
<sequence>MPLLVRNLVLAPGEGDELLRSRVACRFSLCDDDVVDVRLVRKSVDARKKPQVKFICTVRCTLADEEAFLARYGGDPDVQPITEPPPHAFRPLSHSGRIVIAGMGPAGLFAALRLAEYGLSATVLERGKPVEERTRDVQSFWARGELDVESNVQFGEGGAGTFSDGKLTTRVNDPNISYVLEKLVAFGAPPEIGYLAKPHIGTDRLRIVVASIRRFLEQRGFDIRFRSCLTDIVSQGGRVGAGVVNGDEEIPCRFLVLAPGHSARDTYAMLARRGILMQPKPFAVGVRVEHPQLLINRIQYGRVHHPSLPPADYALAYNDRTSGRSAYSFCMCPGGVVVAGSSEEGGVVTNGMSAYLRDAPAANSALVVTVGPADFGTDSPLAGVEFQRLLERRAFVAGGGDYRAPAQNLMAFVEAKTGGKVSSSYCPGVRDVPLAEILPPAVTDTLRDGLRFFDRKMRGFLTAEATMTGVETRTSSPVRVGRGGDFQAVGLGGLYPAGEGAGYAGGIMSAALDGIRVADAIANQISAQEGSFI</sequence>
<dbReference type="Proteomes" id="UP000057609">
    <property type="component" value="Chromosome"/>
</dbReference>
<dbReference type="PANTHER" id="PTHR42842:SF3">
    <property type="entry name" value="FAD_NAD(P)-BINDING OXIDOREDUCTASE FAMILY PROTEIN"/>
    <property type="match status" value="1"/>
</dbReference>
<dbReference type="AlphaFoldDB" id="A0A0B5BF98"/>
<evidence type="ECO:0000256" key="2">
    <source>
        <dbReference type="ARBA" id="ARBA00023002"/>
    </source>
</evidence>
<organism evidence="5 6">
    <name type="scientific">Geobacter pickeringii</name>
    <dbReference type="NCBI Taxonomy" id="345632"/>
    <lineage>
        <taxon>Bacteria</taxon>
        <taxon>Pseudomonadati</taxon>
        <taxon>Thermodesulfobacteriota</taxon>
        <taxon>Desulfuromonadia</taxon>
        <taxon>Geobacterales</taxon>
        <taxon>Geobacteraceae</taxon>
        <taxon>Geobacter</taxon>
    </lineage>
</organism>
<dbReference type="SUPFAM" id="SSF51905">
    <property type="entry name" value="FAD/NAD(P)-binding domain"/>
    <property type="match status" value="1"/>
</dbReference>
<protein>
    <submittedName>
        <fullName evidence="5">Uncharacterized protein</fullName>
    </submittedName>
</protein>
<dbReference type="Pfam" id="PF21688">
    <property type="entry name" value="FAD-depend_C"/>
    <property type="match status" value="1"/>
</dbReference>
<dbReference type="HOGENOM" id="CLU_028644_3_0_7"/>
<dbReference type="RefSeq" id="WP_039743196.1">
    <property type="nucleotide sequence ID" value="NZ_CP009788.1"/>
</dbReference>
<reference evidence="5 6" key="1">
    <citation type="journal article" date="2015" name="Genome Announc.">
        <title>Complete Genome of Geobacter pickeringii G13T, a Metal-Reducing Isolate from Sedimentary Kaolin Deposits.</title>
        <authorList>
            <person name="Badalamenti J.P."/>
            <person name="Bond D.R."/>
        </authorList>
    </citation>
    <scope>NUCLEOTIDE SEQUENCE [LARGE SCALE GENOMIC DNA]</scope>
    <source>
        <strain evidence="5 6">G13</strain>
    </source>
</reference>
<dbReference type="Gene3D" id="3.50.50.60">
    <property type="entry name" value="FAD/NAD(P)-binding domain"/>
    <property type="match status" value="2"/>
</dbReference>